<reference evidence="2" key="3">
    <citation type="journal article" date="2018" name="Mol. Plant Microbe Interact.">
        <title>Genome sequence resources for the wheat stripe rust pathogen (Puccinia striiformis f. sp. tritici) and the barley stripe rust pathogen (Puccinia striiformis f. sp. hordei).</title>
        <authorList>
            <person name="Xia C."/>
            <person name="Wang M."/>
            <person name="Yin C."/>
            <person name="Cornejo O.E."/>
            <person name="Hulbert S.H."/>
            <person name="Chen X."/>
        </authorList>
    </citation>
    <scope>NUCLEOTIDE SEQUENCE [LARGE SCALE GENOMIC DNA]</scope>
    <source>
        <strain evidence="2">93TX-2</strain>
    </source>
</reference>
<keyword evidence="2" id="KW-1185">Reference proteome</keyword>
<gene>
    <name evidence="1" type="ORF">PSHT_10246</name>
</gene>
<accession>A0A2S4VB85</accession>
<evidence type="ECO:0000313" key="2">
    <source>
        <dbReference type="Proteomes" id="UP000238274"/>
    </source>
</evidence>
<evidence type="ECO:0000313" key="1">
    <source>
        <dbReference type="EMBL" id="POW06725.1"/>
    </source>
</evidence>
<feature type="non-terminal residue" evidence="1">
    <location>
        <position position="1"/>
    </location>
</feature>
<protein>
    <submittedName>
        <fullName evidence="1">Uncharacterized protein</fullName>
    </submittedName>
</protein>
<dbReference type="Proteomes" id="UP000238274">
    <property type="component" value="Unassembled WGS sequence"/>
</dbReference>
<dbReference type="VEuPathDB" id="FungiDB:PSHT_10246"/>
<organism evidence="1 2">
    <name type="scientific">Puccinia striiformis</name>
    <dbReference type="NCBI Taxonomy" id="27350"/>
    <lineage>
        <taxon>Eukaryota</taxon>
        <taxon>Fungi</taxon>
        <taxon>Dikarya</taxon>
        <taxon>Basidiomycota</taxon>
        <taxon>Pucciniomycotina</taxon>
        <taxon>Pucciniomycetes</taxon>
        <taxon>Pucciniales</taxon>
        <taxon>Pucciniaceae</taxon>
        <taxon>Puccinia</taxon>
    </lineage>
</organism>
<dbReference type="EMBL" id="PKSM01000155">
    <property type="protein sequence ID" value="POW06725.1"/>
    <property type="molecule type" value="Genomic_DNA"/>
</dbReference>
<comment type="caution">
    <text evidence="1">The sequence shown here is derived from an EMBL/GenBank/DDBJ whole genome shotgun (WGS) entry which is preliminary data.</text>
</comment>
<name>A0A2S4VB85_9BASI</name>
<sequence>FSLVHPDQANHSHSGNSHILDQQTTFSSAIESLLSPPLNIQLICTTPAKSYEEVQQSLPTCLNHLYKIRDEVNFLRDRRRKHTNKKQKTEHSKRRQKSKSSTKPVVS</sequence>
<proteinExistence type="predicted"/>
<dbReference type="VEuPathDB" id="FungiDB:PSTT_08026"/>
<dbReference type="OrthoDB" id="2505838at2759"/>
<reference evidence="2" key="2">
    <citation type="journal article" date="2018" name="BMC Genomics">
        <title>Genomic insights into host adaptation between the wheat stripe rust pathogen (Puccinia striiformis f. sp. tritici) and the barley stripe rust pathogen (Puccinia striiformis f. sp. hordei).</title>
        <authorList>
            <person name="Xia C."/>
            <person name="Wang M."/>
            <person name="Yin C."/>
            <person name="Cornejo O.E."/>
            <person name="Hulbert S.H."/>
            <person name="Chen X."/>
        </authorList>
    </citation>
    <scope>NUCLEOTIDE SEQUENCE [LARGE SCALE GENOMIC DNA]</scope>
    <source>
        <strain evidence="2">93TX-2</strain>
    </source>
</reference>
<reference evidence="1 2" key="1">
    <citation type="submission" date="2017-12" db="EMBL/GenBank/DDBJ databases">
        <title>Gene loss provides genomic basis for host adaptation in cereal stripe rust fungi.</title>
        <authorList>
            <person name="Xia C."/>
        </authorList>
    </citation>
    <scope>NUCLEOTIDE SEQUENCE [LARGE SCALE GENOMIC DNA]</scope>
    <source>
        <strain evidence="1 2">93TX-2</strain>
    </source>
</reference>